<evidence type="ECO:0000313" key="2">
    <source>
        <dbReference type="EMBL" id="CAK0853216.1"/>
    </source>
</evidence>
<proteinExistence type="predicted"/>
<keyword evidence="3" id="KW-1185">Reference proteome</keyword>
<dbReference type="EMBL" id="CAUYUJ010015382">
    <property type="protein sequence ID" value="CAK0853216.1"/>
    <property type="molecule type" value="Genomic_DNA"/>
</dbReference>
<evidence type="ECO:0000256" key="1">
    <source>
        <dbReference type="SAM" id="MobiDB-lite"/>
    </source>
</evidence>
<gene>
    <name evidence="2" type="ORF">PCOR1329_LOCUS44777</name>
</gene>
<feature type="region of interest" description="Disordered" evidence="1">
    <location>
        <begin position="116"/>
        <end position="148"/>
    </location>
</feature>
<sequence>MASQQIRAALPGGIPLVGIHSGESIRVAIARSDGGAAVPLSVGKEQLGQLGKGTAAQSPIPGVPDGAHGSLLLFADPQVPAALTRNLLEALDARYPNATKCGVVVAPGKAQAAAAAPELDWEPAKDSGRQLRTRDRSDGHGWIRGDPTVDSTDDGAVVAMVSAEFTRRPFGVKRYCPCLDGKGAMIRQVGQQILEMQEKGRYKGDAMGQCADKGVKLGMVVRSINGEDMRSRPFEDVMDLLGDQGIADPDAKSAATWGEGGKLARQPLPEAPLPVSVEFAAVRGGAGSGAAHMSLDGEAKMDVVLGLALQGAASSSLDLVGCQPLGPALDVAKAGANTDGGFSVDVVVVNGKAMPAAMALKGYAKAAGLSTMQGVCVGMRRPQVADGAPAAAQWSVYPMAGVTPQGGLVLRSDRIGET</sequence>
<comment type="caution">
    <text evidence="2">The sequence shown here is derived from an EMBL/GenBank/DDBJ whole genome shotgun (WGS) entry which is preliminary data.</text>
</comment>
<dbReference type="Proteomes" id="UP001189429">
    <property type="component" value="Unassembled WGS sequence"/>
</dbReference>
<accession>A0ABN9U4D1</accession>
<organism evidence="2 3">
    <name type="scientific">Prorocentrum cordatum</name>
    <dbReference type="NCBI Taxonomy" id="2364126"/>
    <lineage>
        <taxon>Eukaryota</taxon>
        <taxon>Sar</taxon>
        <taxon>Alveolata</taxon>
        <taxon>Dinophyceae</taxon>
        <taxon>Prorocentrales</taxon>
        <taxon>Prorocentraceae</taxon>
        <taxon>Prorocentrum</taxon>
    </lineage>
</organism>
<feature type="compositionally biased region" description="Basic and acidic residues" evidence="1">
    <location>
        <begin position="122"/>
        <end position="143"/>
    </location>
</feature>
<evidence type="ECO:0008006" key="4">
    <source>
        <dbReference type="Google" id="ProtNLM"/>
    </source>
</evidence>
<evidence type="ECO:0000313" key="3">
    <source>
        <dbReference type="Proteomes" id="UP001189429"/>
    </source>
</evidence>
<reference evidence="2" key="1">
    <citation type="submission" date="2023-10" db="EMBL/GenBank/DDBJ databases">
        <authorList>
            <person name="Chen Y."/>
            <person name="Shah S."/>
            <person name="Dougan E. K."/>
            <person name="Thang M."/>
            <person name="Chan C."/>
        </authorList>
    </citation>
    <scope>NUCLEOTIDE SEQUENCE [LARGE SCALE GENOMIC DNA]</scope>
</reference>
<protein>
    <recommendedName>
        <fullName evidence="4">Phosphoglycerate kinase</fullName>
    </recommendedName>
</protein>
<name>A0ABN9U4D1_9DINO</name>